<gene>
    <name evidence="3" type="ORF">M441DRAFT_59153</name>
</gene>
<proteinExistence type="predicted"/>
<sequence>MPSSLQCNDQARPLKRKKNGRLADDDETTRQTKQTRRDGHSEAHSSQQEDNLSETQSKEQIEVPQCRPEGPENKPIGSSNTVPSFPLERDTFPQEIWDRIVQYLAEISEIKWSCELHDNLDDPYLDLDGEERRLVTKTLHSLTLTGRILYRSAIEALYRSICLRSAKSAALLFRTLKNDTLFRYNIRDYIRELIILGPLAEYKCCKVLAAQEWPNKASSDSTIHKAIERWESWKGLGLHRKDKDSLEPIVATTMMAELFRMSPQLNTLAIRDAFILRHLAYEYLDVALSRMDREGKKDKDENKAHVFPNLSTFVLLGASDVSQADWTPSTNWTPLIQQHSKCGIKNLRLKHIGQSIKVPSSVRHIQLDYGVHEDLGLSQVKNTLTSLEIYFGAEKRVIHNQPTYLKALPTSLTSLRVHSGYIASYASISFLLKPSMLPHLSSLEVPMALLFENPGVMQRFTGVTDLFPSTILSMKLLEVWLESSHCCDNCDDYGDKMATFLQIVTRDLPQLKSLEFREQWEHWRYALADQKKRLPKVVIAPLFPETSSVLCQRASVYMKESTLTALSLVSKAIALEPRNRKAQILLAQIQANLGRPEEAAKTIASIGSPVHPRVTDPIERMLAHVNTARECWREDPKRAILALNRALKDQREDDKPRELKLIKANAYLLLLPKEERHSSNALNIARELINKKKNDVDALFLAGKASCELRKYGDAVNYFQEANCYDPKRLDIVEWLRDAEVQNGVV</sequence>
<keyword evidence="4" id="KW-1185">Reference proteome</keyword>
<dbReference type="Proteomes" id="UP000240493">
    <property type="component" value="Unassembled WGS sequence"/>
</dbReference>
<protein>
    <submittedName>
        <fullName evidence="3">Uncharacterized protein</fullName>
    </submittedName>
</protein>
<name>A0A2T3Z6E6_TRIA4</name>
<reference evidence="3 4" key="1">
    <citation type="submission" date="2016-07" db="EMBL/GenBank/DDBJ databases">
        <title>Multiple horizontal gene transfer events from other fungi enriched the ability of initially mycotrophic Trichoderma (Ascomycota) to feed on dead plant biomass.</title>
        <authorList>
            <consortium name="DOE Joint Genome Institute"/>
            <person name="Aerts A."/>
            <person name="Atanasova L."/>
            <person name="Chenthamara K."/>
            <person name="Zhang J."/>
            <person name="Grujic M."/>
            <person name="Henrissat B."/>
            <person name="Kuo A."/>
            <person name="Salamov A."/>
            <person name="Lipzen A."/>
            <person name="Labutti K."/>
            <person name="Barry K."/>
            <person name="Miao Y."/>
            <person name="Rahimi M.J."/>
            <person name="Shen Q."/>
            <person name="Grigoriev I.V."/>
            <person name="Kubicek C.P."/>
            <person name="Druzhinina I.S."/>
        </authorList>
    </citation>
    <scope>NUCLEOTIDE SEQUENCE [LARGE SCALE GENOMIC DNA]</scope>
    <source>
        <strain evidence="3 4">CBS 433.97</strain>
    </source>
</reference>
<evidence type="ECO:0000256" key="1">
    <source>
        <dbReference type="PROSITE-ProRule" id="PRU00339"/>
    </source>
</evidence>
<feature type="region of interest" description="Disordered" evidence="2">
    <location>
        <begin position="1"/>
        <end position="87"/>
    </location>
</feature>
<organism evidence="3 4">
    <name type="scientific">Trichoderma asperellum (strain ATCC 204424 / CBS 433.97 / NBRC 101777)</name>
    <dbReference type="NCBI Taxonomy" id="1042311"/>
    <lineage>
        <taxon>Eukaryota</taxon>
        <taxon>Fungi</taxon>
        <taxon>Dikarya</taxon>
        <taxon>Ascomycota</taxon>
        <taxon>Pezizomycotina</taxon>
        <taxon>Sordariomycetes</taxon>
        <taxon>Hypocreomycetidae</taxon>
        <taxon>Hypocreales</taxon>
        <taxon>Hypocreaceae</taxon>
        <taxon>Trichoderma</taxon>
    </lineage>
</organism>
<dbReference type="STRING" id="1042311.A0A2T3Z6E6"/>
<evidence type="ECO:0000313" key="3">
    <source>
        <dbReference type="EMBL" id="PTB40401.1"/>
    </source>
</evidence>
<dbReference type="InterPro" id="IPR011990">
    <property type="entry name" value="TPR-like_helical_dom_sf"/>
</dbReference>
<accession>A0A2T3Z6E6</accession>
<dbReference type="EMBL" id="KZ679263">
    <property type="protein sequence ID" value="PTB40401.1"/>
    <property type="molecule type" value="Genomic_DNA"/>
</dbReference>
<keyword evidence="1" id="KW-0802">TPR repeat</keyword>
<dbReference type="AlphaFoldDB" id="A0A2T3Z6E6"/>
<evidence type="ECO:0000256" key="2">
    <source>
        <dbReference type="SAM" id="MobiDB-lite"/>
    </source>
</evidence>
<dbReference type="Pfam" id="PF14559">
    <property type="entry name" value="TPR_19"/>
    <property type="match status" value="1"/>
</dbReference>
<evidence type="ECO:0000313" key="4">
    <source>
        <dbReference type="Proteomes" id="UP000240493"/>
    </source>
</evidence>
<dbReference type="InterPro" id="IPR019734">
    <property type="entry name" value="TPR_rpt"/>
</dbReference>
<feature type="repeat" description="TPR" evidence="1">
    <location>
        <begin position="696"/>
        <end position="729"/>
    </location>
</feature>
<feature type="compositionally biased region" description="Polar residues" evidence="2">
    <location>
        <begin position="44"/>
        <end position="55"/>
    </location>
</feature>
<dbReference type="PROSITE" id="PS50005">
    <property type="entry name" value="TPR"/>
    <property type="match status" value="1"/>
</dbReference>
<dbReference type="Gene3D" id="1.25.40.10">
    <property type="entry name" value="Tetratricopeptide repeat domain"/>
    <property type="match status" value="2"/>
</dbReference>
<dbReference type="SUPFAM" id="SSF48452">
    <property type="entry name" value="TPR-like"/>
    <property type="match status" value="1"/>
</dbReference>